<evidence type="ECO:0000313" key="2">
    <source>
        <dbReference type="Proteomes" id="UP000006729"/>
    </source>
</evidence>
<proteinExistence type="predicted"/>
<sequence length="95" mass="10957">MVTVTATIRERKKMKIKEEKPEISCDCFSIFRLQLVTPPALLYRREQGLNDQVGHSSPKLLALFLARRRPRPCVSSTRNSMQQLFQQPFLLILAA</sequence>
<accession>A0A2K1ZIC3</accession>
<keyword evidence="2" id="KW-1185">Reference proteome</keyword>
<name>A0A2K1ZIC3_POPTR</name>
<reference evidence="1 2" key="1">
    <citation type="journal article" date="2006" name="Science">
        <title>The genome of black cottonwood, Populus trichocarpa (Torr. &amp; Gray).</title>
        <authorList>
            <person name="Tuskan G.A."/>
            <person name="Difazio S."/>
            <person name="Jansson S."/>
            <person name="Bohlmann J."/>
            <person name="Grigoriev I."/>
            <person name="Hellsten U."/>
            <person name="Putnam N."/>
            <person name="Ralph S."/>
            <person name="Rombauts S."/>
            <person name="Salamov A."/>
            <person name="Schein J."/>
            <person name="Sterck L."/>
            <person name="Aerts A."/>
            <person name="Bhalerao R.R."/>
            <person name="Bhalerao R.P."/>
            <person name="Blaudez D."/>
            <person name="Boerjan W."/>
            <person name="Brun A."/>
            <person name="Brunner A."/>
            <person name="Busov V."/>
            <person name="Campbell M."/>
            <person name="Carlson J."/>
            <person name="Chalot M."/>
            <person name="Chapman J."/>
            <person name="Chen G.L."/>
            <person name="Cooper D."/>
            <person name="Coutinho P.M."/>
            <person name="Couturier J."/>
            <person name="Covert S."/>
            <person name="Cronk Q."/>
            <person name="Cunningham R."/>
            <person name="Davis J."/>
            <person name="Degroeve S."/>
            <person name="Dejardin A."/>
            <person name="Depamphilis C."/>
            <person name="Detter J."/>
            <person name="Dirks B."/>
            <person name="Dubchak I."/>
            <person name="Duplessis S."/>
            <person name="Ehlting J."/>
            <person name="Ellis B."/>
            <person name="Gendler K."/>
            <person name="Goodstein D."/>
            <person name="Gribskov M."/>
            <person name="Grimwood J."/>
            <person name="Groover A."/>
            <person name="Gunter L."/>
            <person name="Hamberger B."/>
            <person name="Heinze B."/>
            <person name="Helariutta Y."/>
            <person name="Henrissat B."/>
            <person name="Holligan D."/>
            <person name="Holt R."/>
            <person name="Huang W."/>
            <person name="Islam-Faridi N."/>
            <person name="Jones S."/>
            <person name="Jones-Rhoades M."/>
            <person name="Jorgensen R."/>
            <person name="Joshi C."/>
            <person name="Kangasjarvi J."/>
            <person name="Karlsson J."/>
            <person name="Kelleher C."/>
            <person name="Kirkpatrick R."/>
            <person name="Kirst M."/>
            <person name="Kohler A."/>
            <person name="Kalluri U."/>
            <person name="Larimer F."/>
            <person name="Leebens-Mack J."/>
            <person name="Leple J.C."/>
            <person name="Locascio P."/>
            <person name="Lou Y."/>
            <person name="Lucas S."/>
            <person name="Martin F."/>
            <person name="Montanini B."/>
            <person name="Napoli C."/>
            <person name="Nelson D.R."/>
            <person name="Nelson C."/>
            <person name="Nieminen K."/>
            <person name="Nilsson O."/>
            <person name="Pereda V."/>
            <person name="Peter G."/>
            <person name="Philippe R."/>
            <person name="Pilate G."/>
            <person name="Poliakov A."/>
            <person name="Razumovskaya J."/>
            <person name="Richardson P."/>
            <person name="Rinaldi C."/>
            <person name="Ritland K."/>
            <person name="Rouze P."/>
            <person name="Ryaboy D."/>
            <person name="Schmutz J."/>
            <person name="Schrader J."/>
            <person name="Segerman B."/>
            <person name="Shin H."/>
            <person name="Siddiqui A."/>
            <person name="Sterky F."/>
            <person name="Terry A."/>
            <person name="Tsai C.J."/>
            <person name="Uberbacher E."/>
            <person name="Unneberg P."/>
            <person name="Vahala J."/>
            <person name="Wall K."/>
            <person name="Wessler S."/>
            <person name="Yang G."/>
            <person name="Yin T."/>
            <person name="Douglas C."/>
            <person name="Marra M."/>
            <person name="Sandberg G."/>
            <person name="Van de Peer Y."/>
            <person name="Rokhsar D."/>
        </authorList>
    </citation>
    <scope>NUCLEOTIDE SEQUENCE [LARGE SCALE GENOMIC DNA]</scope>
    <source>
        <strain evidence="2">cv. Nisqually</strain>
    </source>
</reference>
<protein>
    <submittedName>
        <fullName evidence="1">Uncharacterized protein</fullName>
    </submittedName>
</protein>
<organism evidence="1 2">
    <name type="scientific">Populus trichocarpa</name>
    <name type="common">Western balsam poplar</name>
    <name type="synonym">Populus balsamifera subsp. trichocarpa</name>
    <dbReference type="NCBI Taxonomy" id="3694"/>
    <lineage>
        <taxon>Eukaryota</taxon>
        <taxon>Viridiplantae</taxon>
        <taxon>Streptophyta</taxon>
        <taxon>Embryophyta</taxon>
        <taxon>Tracheophyta</taxon>
        <taxon>Spermatophyta</taxon>
        <taxon>Magnoliopsida</taxon>
        <taxon>eudicotyledons</taxon>
        <taxon>Gunneridae</taxon>
        <taxon>Pentapetalae</taxon>
        <taxon>rosids</taxon>
        <taxon>fabids</taxon>
        <taxon>Malpighiales</taxon>
        <taxon>Salicaceae</taxon>
        <taxon>Saliceae</taxon>
        <taxon>Populus</taxon>
    </lineage>
</organism>
<dbReference type="Proteomes" id="UP000006729">
    <property type="component" value="Chromosome 8"/>
</dbReference>
<dbReference type="InParanoid" id="A0A2K1ZIC3"/>
<dbReference type="AlphaFoldDB" id="A0A2K1ZIC3"/>
<gene>
    <name evidence="1" type="ORF">POPTR_008G163400</name>
</gene>
<dbReference type="EMBL" id="CM009297">
    <property type="protein sequence ID" value="PNT25024.1"/>
    <property type="molecule type" value="Genomic_DNA"/>
</dbReference>
<evidence type="ECO:0000313" key="1">
    <source>
        <dbReference type="EMBL" id="PNT25024.1"/>
    </source>
</evidence>